<dbReference type="EMBL" id="CP017174">
    <property type="protein sequence ID" value="QDE69795.1"/>
    <property type="molecule type" value="Genomic_DNA"/>
</dbReference>
<keyword evidence="1" id="KW-0472">Membrane</keyword>
<keyword evidence="1" id="KW-0812">Transmembrane</keyword>
<evidence type="ECO:0008006" key="5">
    <source>
        <dbReference type="Google" id="ProtNLM"/>
    </source>
</evidence>
<sequence length="442" mass="46284">MRALGIAALLLLASGCASTRVVHLNTGRGEPIAFTPVESDPVEIGKDEFKRAVAQLVLDMRLDVAFGEVEEDGRRSLLASSEGFVDGAQGRSAPSAYERICQRQDEPHSCLSMLAGGFSLGPSERRMLALYFALDTVWEGVEDAIRDMVNPAALRAMVTSMIGVALVMLVAPEPITKVIAIALTASLIAYLGTGPVWNLGQGFLRLLDESRDAVGFADLERAGHRFGKVLGDNGARVLVIVALSALGGKRAMASQGPKMPGFAQAASRAQLEGGFQLSAALAGEVQAISISSAGVLNVTLAPTAVAAVAMGAGEGVGAAPAVGVGGRIQGDPDGNVHHICTDKNSVSDANGGPWTPEFEKLFNRAGMKLSDPSNLVRIRGHKGPHPAEYHGVVLRRISSVMRSCRCVEQCRAALTGELAKIAQELVSKGSEMRALITKGSKE</sequence>
<name>A0AAE6G344_MYXXA</name>
<accession>A0AAE6G344</accession>
<dbReference type="AlphaFoldDB" id="A0AAE6G344"/>
<protein>
    <recommendedName>
        <fullName evidence="5">Lipoprotein</fullName>
    </recommendedName>
</protein>
<evidence type="ECO:0000313" key="3">
    <source>
        <dbReference type="EMBL" id="QDE69795.1"/>
    </source>
</evidence>
<keyword evidence="2" id="KW-0732">Signal</keyword>
<dbReference type="Pfam" id="PF14412">
    <property type="entry name" value="AHH"/>
    <property type="match status" value="1"/>
</dbReference>
<organism evidence="3 4">
    <name type="scientific">Myxococcus xanthus</name>
    <dbReference type="NCBI Taxonomy" id="34"/>
    <lineage>
        <taxon>Bacteria</taxon>
        <taxon>Pseudomonadati</taxon>
        <taxon>Myxococcota</taxon>
        <taxon>Myxococcia</taxon>
        <taxon>Myxococcales</taxon>
        <taxon>Cystobacterineae</taxon>
        <taxon>Myxococcaceae</taxon>
        <taxon>Myxococcus</taxon>
    </lineage>
</organism>
<feature type="transmembrane region" description="Helical" evidence="1">
    <location>
        <begin position="152"/>
        <end position="171"/>
    </location>
</feature>
<dbReference type="Proteomes" id="UP000320179">
    <property type="component" value="Chromosome"/>
</dbReference>
<keyword evidence="1" id="KW-1133">Transmembrane helix</keyword>
<feature type="transmembrane region" description="Helical" evidence="1">
    <location>
        <begin position="178"/>
        <end position="197"/>
    </location>
</feature>
<gene>
    <name evidence="3" type="ORF">BHS09_24000</name>
</gene>
<proteinExistence type="predicted"/>
<dbReference type="RefSeq" id="WP_140799255.1">
    <property type="nucleotide sequence ID" value="NZ_CP017173.1"/>
</dbReference>
<dbReference type="InterPro" id="IPR032871">
    <property type="entry name" value="AHH_dom_containing"/>
</dbReference>
<feature type="chain" id="PRO_5042036851" description="Lipoprotein" evidence="2">
    <location>
        <begin position="20"/>
        <end position="442"/>
    </location>
</feature>
<dbReference type="PROSITE" id="PS51257">
    <property type="entry name" value="PROKAR_LIPOPROTEIN"/>
    <property type="match status" value="1"/>
</dbReference>
<evidence type="ECO:0000313" key="4">
    <source>
        <dbReference type="Proteomes" id="UP000320179"/>
    </source>
</evidence>
<evidence type="ECO:0000256" key="1">
    <source>
        <dbReference type="SAM" id="Phobius"/>
    </source>
</evidence>
<feature type="signal peptide" evidence="2">
    <location>
        <begin position="1"/>
        <end position="19"/>
    </location>
</feature>
<reference evidence="3 4" key="1">
    <citation type="journal article" date="2019" name="Science">
        <title>Social genes are selection hotspots in kin groups of a soil microbe.</title>
        <authorList>
            <person name="Wielgoss S."/>
            <person name="Wolfensberger R."/>
            <person name="Sun L."/>
            <person name="Fiegna F."/>
            <person name="Velicer G.J."/>
        </authorList>
    </citation>
    <scope>NUCLEOTIDE SEQUENCE [LARGE SCALE GENOMIC DNA]</scope>
    <source>
        <strain evidence="3 4">MC3.5.9c15</strain>
    </source>
</reference>
<evidence type="ECO:0000256" key="2">
    <source>
        <dbReference type="SAM" id="SignalP"/>
    </source>
</evidence>